<evidence type="ECO:0000313" key="2">
    <source>
        <dbReference type="EMBL" id="OXI48922.1"/>
    </source>
</evidence>
<dbReference type="EMBL" id="NKFA01000003">
    <property type="protein sequence ID" value="OXI48922.1"/>
    <property type="molecule type" value="Genomic_DNA"/>
</dbReference>
<evidence type="ECO:0000313" key="5">
    <source>
        <dbReference type="Proteomes" id="UP000494261"/>
    </source>
</evidence>
<keyword evidence="1" id="KW-1133">Transmembrane helix</keyword>
<dbReference type="OrthoDB" id="9008615at2"/>
<evidence type="ECO:0000313" key="4">
    <source>
        <dbReference type="Proteomes" id="UP000214600"/>
    </source>
</evidence>
<reference evidence="2 4" key="3">
    <citation type="submission" date="2017-08" db="EMBL/GenBank/DDBJ databases">
        <title>WGS of novel Burkholderia cepaca complex species.</title>
        <authorList>
            <person name="Lipuma J."/>
            <person name="Spilker T."/>
        </authorList>
    </citation>
    <scope>NUCLEOTIDE SEQUENCE [LARGE SCALE GENOMIC DNA]</scope>
    <source>
        <strain evidence="2 4">AU17325</strain>
    </source>
</reference>
<gene>
    <name evidence="3" type="ORF">BLA13014_02565</name>
    <name evidence="2" type="ORF">CFB84_08530</name>
</gene>
<dbReference type="EMBL" id="CABVQC010000014">
    <property type="protein sequence ID" value="VWB57889.1"/>
    <property type="molecule type" value="Genomic_DNA"/>
</dbReference>
<organism evidence="2 4">
    <name type="scientific">Burkholderia aenigmatica</name>
    <dbReference type="NCBI Taxonomy" id="2015348"/>
    <lineage>
        <taxon>Bacteria</taxon>
        <taxon>Pseudomonadati</taxon>
        <taxon>Pseudomonadota</taxon>
        <taxon>Betaproteobacteria</taxon>
        <taxon>Burkholderiales</taxon>
        <taxon>Burkholderiaceae</taxon>
        <taxon>Burkholderia</taxon>
        <taxon>Burkholderia cepacia complex</taxon>
    </lineage>
</organism>
<evidence type="ECO:0000313" key="3">
    <source>
        <dbReference type="EMBL" id="VWB57889.1"/>
    </source>
</evidence>
<reference evidence="2" key="1">
    <citation type="submission" date="2017-06" db="EMBL/GenBank/DDBJ databases">
        <authorList>
            <person name="Kim H.J."/>
            <person name="Triplett B.A."/>
        </authorList>
    </citation>
    <scope>NUCLEOTIDE SEQUENCE [LARGE SCALE GENOMIC DNA]</scope>
    <source>
        <strain evidence="2">AU17325</strain>
    </source>
</reference>
<evidence type="ECO:0000256" key="1">
    <source>
        <dbReference type="SAM" id="Phobius"/>
    </source>
</evidence>
<reference evidence="3 5" key="4">
    <citation type="submission" date="2019-09" db="EMBL/GenBank/DDBJ databases">
        <authorList>
            <person name="Depoorter E."/>
        </authorList>
    </citation>
    <scope>NUCLEOTIDE SEQUENCE [LARGE SCALE GENOMIC DNA]</scope>
    <source>
        <strain evidence="3">LMG 13014</strain>
    </source>
</reference>
<accession>A0A6P2KME5</accession>
<name>A0A228J3D8_9BURK</name>
<dbReference type="Proteomes" id="UP000214600">
    <property type="component" value="Unassembled WGS sequence"/>
</dbReference>
<accession>A0A228J3D8</accession>
<feature type="transmembrane region" description="Helical" evidence="1">
    <location>
        <begin position="87"/>
        <end position="110"/>
    </location>
</feature>
<sequence length="112" mass="11910">MRRVLGTIGFAIAGVISVIAWATIDSRLCIAFDRLCIPPAGSCGGGVDACAATIHATVDLFAYLFGPPILFAVLGAYLFSRRRPPHVIVAYLACAVATHWLVTFVGVRLLHV</sequence>
<reference evidence="4" key="2">
    <citation type="submission" date="2017-06" db="EMBL/GenBank/DDBJ databases">
        <authorList>
            <person name="LiPuma J."/>
            <person name="Spilker T."/>
        </authorList>
    </citation>
    <scope>NUCLEOTIDE SEQUENCE [LARGE SCALE GENOMIC DNA]</scope>
    <source>
        <strain evidence="4">AU17325</strain>
    </source>
</reference>
<dbReference type="RefSeq" id="WP_089450408.1">
    <property type="nucleotide sequence ID" value="NZ_CABVQC010000014.1"/>
</dbReference>
<proteinExistence type="predicted"/>
<dbReference type="Proteomes" id="UP000494261">
    <property type="component" value="Unassembled WGS sequence"/>
</dbReference>
<dbReference type="AlphaFoldDB" id="A0A228J3D8"/>
<protein>
    <submittedName>
        <fullName evidence="2">Uncharacterized protein</fullName>
    </submittedName>
</protein>
<keyword evidence="1" id="KW-0472">Membrane</keyword>
<feature type="transmembrane region" description="Helical" evidence="1">
    <location>
        <begin position="60"/>
        <end position="80"/>
    </location>
</feature>
<keyword evidence="1" id="KW-0812">Transmembrane</keyword>